<evidence type="ECO:0000256" key="2">
    <source>
        <dbReference type="SAM" id="SignalP"/>
    </source>
</evidence>
<reference evidence="4" key="1">
    <citation type="submission" date="2025-08" db="UniProtKB">
        <authorList>
            <consortium name="RefSeq"/>
        </authorList>
    </citation>
    <scope>IDENTIFICATION</scope>
    <source>
        <tissue evidence="4">Total insect</tissue>
    </source>
</reference>
<feature type="compositionally biased region" description="Pro residues" evidence="1">
    <location>
        <begin position="70"/>
        <end position="79"/>
    </location>
</feature>
<name>A0A6P9A673_THRPL</name>
<keyword evidence="3" id="KW-1185">Reference proteome</keyword>
<accession>A0A6P9A673</accession>
<dbReference type="RefSeq" id="XP_034253030.1">
    <property type="nucleotide sequence ID" value="XM_034397139.1"/>
</dbReference>
<dbReference type="AlphaFoldDB" id="A0A6P9A673"/>
<proteinExistence type="predicted"/>
<dbReference type="KEGG" id="tpal:117652316"/>
<feature type="chain" id="PRO_5027956005" evidence="2">
    <location>
        <begin position="22"/>
        <end position="357"/>
    </location>
</feature>
<evidence type="ECO:0000313" key="3">
    <source>
        <dbReference type="Proteomes" id="UP000515158"/>
    </source>
</evidence>
<feature type="region of interest" description="Disordered" evidence="1">
    <location>
        <begin position="49"/>
        <end position="121"/>
    </location>
</feature>
<gene>
    <name evidence="4" type="primary">LOC117652316</name>
</gene>
<keyword evidence="2" id="KW-0732">Signal</keyword>
<dbReference type="InParanoid" id="A0A6P9A673"/>
<feature type="compositionally biased region" description="Pro residues" evidence="1">
    <location>
        <begin position="93"/>
        <end position="108"/>
    </location>
</feature>
<feature type="compositionally biased region" description="Pro residues" evidence="1">
    <location>
        <begin position="305"/>
        <end position="321"/>
    </location>
</feature>
<organism evidence="4">
    <name type="scientific">Thrips palmi</name>
    <name type="common">Melon thrips</name>
    <dbReference type="NCBI Taxonomy" id="161013"/>
    <lineage>
        <taxon>Eukaryota</taxon>
        <taxon>Metazoa</taxon>
        <taxon>Ecdysozoa</taxon>
        <taxon>Arthropoda</taxon>
        <taxon>Hexapoda</taxon>
        <taxon>Insecta</taxon>
        <taxon>Pterygota</taxon>
        <taxon>Neoptera</taxon>
        <taxon>Paraneoptera</taxon>
        <taxon>Thysanoptera</taxon>
        <taxon>Terebrantia</taxon>
        <taxon>Thripoidea</taxon>
        <taxon>Thripidae</taxon>
        <taxon>Thrips</taxon>
    </lineage>
</organism>
<dbReference type="GeneID" id="117652316"/>
<evidence type="ECO:0000313" key="4">
    <source>
        <dbReference type="RefSeq" id="XP_034253030.1"/>
    </source>
</evidence>
<feature type="signal peptide" evidence="2">
    <location>
        <begin position="1"/>
        <end position="21"/>
    </location>
</feature>
<dbReference type="Gene3D" id="1.10.238.270">
    <property type="match status" value="1"/>
</dbReference>
<dbReference type="Proteomes" id="UP000515158">
    <property type="component" value="Unplaced"/>
</dbReference>
<protein>
    <submittedName>
        <fullName evidence="4">Uncharacterized protein LOC117652316</fullName>
    </submittedName>
</protein>
<sequence length="357" mass="38978">MRAYLRCAVVALLACGAAVSSTFLDEAALSELAEREGYALTLHAVHRARRQADDQCRCPPPPPEGDEDMPPPPPPPPSPEGSSSEEGGRPPRPHGPPRGCWPPPPGPWGPHGHHHHHHRGGFEAHNAPACELRPLFRVPEKFNFTARVQCFERWEREQAKELGMAPEDRMDVTKYKPTQRKSLMWDKGCDTQCHFLELELLSGEDDALAIDAEAVAALLKEEGDSSDITAAVEQAVSQCLQAAAEMVHSKQVCRTGADEVLFCVQRTLDETCPGSKWMGQRSCDEVASVSSKLRACHMRRMMQHPHPPPFFDGRRGPPPHFMRPGGPGGPGVWPPPSGPATVAQPNTLPGDDSKSDA</sequence>
<evidence type="ECO:0000256" key="1">
    <source>
        <dbReference type="SAM" id="MobiDB-lite"/>
    </source>
</evidence>
<dbReference type="OrthoDB" id="8194983at2759"/>
<feature type="region of interest" description="Disordered" evidence="1">
    <location>
        <begin position="304"/>
        <end position="357"/>
    </location>
</feature>